<keyword evidence="5 6" id="KW-0472">Membrane</keyword>
<evidence type="ECO:0000256" key="3">
    <source>
        <dbReference type="ARBA" id="ARBA00022692"/>
    </source>
</evidence>
<dbReference type="AlphaFoldDB" id="A0A415DVK9"/>
<keyword evidence="8" id="KW-1185">Reference proteome</keyword>
<evidence type="ECO:0000256" key="5">
    <source>
        <dbReference type="ARBA" id="ARBA00023136"/>
    </source>
</evidence>
<evidence type="ECO:0000313" key="8">
    <source>
        <dbReference type="Proteomes" id="UP000284841"/>
    </source>
</evidence>
<evidence type="ECO:0000256" key="2">
    <source>
        <dbReference type="ARBA" id="ARBA00022475"/>
    </source>
</evidence>
<keyword evidence="3 6" id="KW-0812">Transmembrane</keyword>
<dbReference type="Pfam" id="PF04277">
    <property type="entry name" value="OAD_gamma"/>
    <property type="match status" value="1"/>
</dbReference>
<dbReference type="GO" id="GO:0005886">
    <property type="term" value="C:plasma membrane"/>
    <property type="evidence" value="ECO:0007669"/>
    <property type="project" value="UniProtKB-SubCell"/>
</dbReference>
<keyword evidence="4 6" id="KW-1133">Transmembrane helix</keyword>
<accession>A0A415DVK9</accession>
<gene>
    <name evidence="7" type="ORF">DW099_18035</name>
</gene>
<name>A0A415DVK9_9FIRM</name>
<comment type="caution">
    <text evidence="7">The sequence shown here is derived from an EMBL/GenBank/DDBJ whole genome shotgun (WGS) entry which is preliminary data.</text>
</comment>
<dbReference type="EMBL" id="QRMS01000007">
    <property type="protein sequence ID" value="RHJ84099.1"/>
    <property type="molecule type" value="Genomic_DNA"/>
</dbReference>
<proteinExistence type="predicted"/>
<dbReference type="Proteomes" id="UP000284841">
    <property type="component" value="Unassembled WGS sequence"/>
</dbReference>
<organism evidence="7 8">
    <name type="scientific">Emergencia timonensis</name>
    <dbReference type="NCBI Taxonomy" id="1776384"/>
    <lineage>
        <taxon>Bacteria</taxon>
        <taxon>Bacillati</taxon>
        <taxon>Bacillota</taxon>
        <taxon>Clostridia</taxon>
        <taxon>Peptostreptococcales</taxon>
        <taxon>Anaerovoracaceae</taxon>
        <taxon>Emergencia</taxon>
    </lineage>
</organism>
<dbReference type="GO" id="GO:0015081">
    <property type="term" value="F:sodium ion transmembrane transporter activity"/>
    <property type="evidence" value="ECO:0007669"/>
    <property type="project" value="InterPro"/>
</dbReference>
<dbReference type="RefSeq" id="WP_118336601.1">
    <property type="nucleotide sequence ID" value="NZ_AP025567.1"/>
</dbReference>
<sequence>MTFGEILSRAAVNTCLGMGTVFVMLILISAIIFLFKYIPKETASVPEREAQAADAELIPAIIAAVLAASKKEAEEDEAYPYVVRSIKRR</sequence>
<dbReference type="STRING" id="1776384.GCA_900086585_00477"/>
<evidence type="ECO:0000313" key="7">
    <source>
        <dbReference type="EMBL" id="RHJ84099.1"/>
    </source>
</evidence>
<dbReference type="OrthoDB" id="1912660at2"/>
<reference evidence="7 8" key="1">
    <citation type="submission" date="2018-08" db="EMBL/GenBank/DDBJ databases">
        <title>A genome reference for cultivated species of the human gut microbiota.</title>
        <authorList>
            <person name="Zou Y."/>
            <person name="Xue W."/>
            <person name="Luo G."/>
        </authorList>
    </citation>
    <scope>NUCLEOTIDE SEQUENCE [LARGE SCALE GENOMIC DNA]</scope>
    <source>
        <strain evidence="7 8">AM07-24</strain>
    </source>
</reference>
<feature type="transmembrane region" description="Helical" evidence="6">
    <location>
        <begin position="16"/>
        <end position="38"/>
    </location>
</feature>
<keyword evidence="2" id="KW-1003">Cell membrane</keyword>
<evidence type="ECO:0000256" key="4">
    <source>
        <dbReference type="ARBA" id="ARBA00022989"/>
    </source>
</evidence>
<dbReference type="GO" id="GO:0036376">
    <property type="term" value="P:sodium ion export across plasma membrane"/>
    <property type="evidence" value="ECO:0007669"/>
    <property type="project" value="InterPro"/>
</dbReference>
<evidence type="ECO:0000256" key="1">
    <source>
        <dbReference type="ARBA" id="ARBA00004236"/>
    </source>
</evidence>
<protein>
    <submittedName>
        <fullName evidence="7">Uncharacterized protein</fullName>
    </submittedName>
</protein>
<evidence type="ECO:0000256" key="6">
    <source>
        <dbReference type="SAM" id="Phobius"/>
    </source>
</evidence>
<comment type="subcellular location">
    <subcellularLocation>
        <location evidence="1">Cell membrane</location>
    </subcellularLocation>
</comment>
<dbReference type="InterPro" id="IPR005899">
    <property type="entry name" value="Na_pump_deCOase"/>
</dbReference>